<evidence type="ECO:0000313" key="1">
    <source>
        <dbReference type="EMBL" id="GFS01194.1"/>
    </source>
</evidence>
<dbReference type="Proteomes" id="UP000762676">
    <property type="component" value="Unassembled WGS sequence"/>
</dbReference>
<name>A0AAV4HW32_9GAST</name>
<organism evidence="1 2">
    <name type="scientific">Elysia marginata</name>
    <dbReference type="NCBI Taxonomy" id="1093978"/>
    <lineage>
        <taxon>Eukaryota</taxon>
        <taxon>Metazoa</taxon>
        <taxon>Spiralia</taxon>
        <taxon>Lophotrochozoa</taxon>
        <taxon>Mollusca</taxon>
        <taxon>Gastropoda</taxon>
        <taxon>Heterobranchia</taxon>
        <taxon>Euthyneura</taxon>
        <taxon>Panpulmonata</taxon>
        <taxon>Sacoglossa</taxon>
        <taxon>Placobranchoidea</taxon>
        <taxon>Plakobranchidae</taxon>
        <taxon>Elysia</taxon>
    </lineage>
</organism>
<keyword evidence="2" id="KW-1185">Reference proteome</keyword>
<accession>A0AAV4HW32</accession>
<sequence length="107" mass="11915">MEQASLKTNIPWREKFAGLSYPESRRYSCPAIPTACAPISTTHVSYSIVSNSQWLSIPKTSGASLFLDDQRQCRLVPQAPVYRPKNIIPTGICSVTVSSRWLNWVSA</sequence>
<comment type="caution">
    <text evidence="1">The sequence shown here is derived from an EMBL/GenBank/DDBJ whole genome shotgun (WGS) entry which is preliminary data.</text>
</comment>
<protein>
    <submittedName>
        <fullName evidence="1">Uncharacterized protein</fullName>
    </submittedName>
</protein>
<gene>
    <name evidence="1" type="ORF">ElyMa_001090400</name>
</gene>
<evidence type="ECO:0000313" key="2">
    <source>
        <dbReference type="Proteomes" id="UP000762676"/>
    </source>
</evidence>
<dbReference type="EMBL" id="BMAT01002201">
    <property type="protein sequence ID" value="GFS01194.1"/>
    <property type="molecule type" value="Genomic_DNA"/>
</dbReference>
<proteinExistence type="predicted"/>
<reference evidence="1 2" key="1">
    <citation type="journal article" date="2021" name="Elife">
        <title>Chloroplast acquisition without the gene transfer in kleptoplastic sea slugs, Plakobranchus ocellatus.</title>
        <authorList>
            <person name="Maeda T."/>
            <person name="Takahashi S."/>
            <person name="Yoshida T."/>
            <person name="Shimamura S."/>
            <person name="Takaki Y."/>
            <person name="Nagai Y."/>
            <person name="Toyoda A."/>
            <person name="Suzuki Y."/>
            <person name="Arimoto A."/>
            <person name="Ishii H."/>
            <person name="Satoh N."/>
            <person name="Nishiyama T."/>
            <person name="Hasebe M."/>
            <person name="Maruyama T."/>
            <person name="Minagawa J."/>
            <person name="Obokata J."/>
            <person name="Shigenobu S."/>
        </authorList>
    </citation>
    <scope>NUCLEOTIDE SEQUENCE [LARGE SCALE GENOMIC DNA]</scope>
</reference>
<dbReference type="AlphaFoldDB" id="A0AAV4HW32"/>